<keyword evidence="14" id="KW-1185">Reference proteome</keyword>
<comment type="subcellular location">
    <subcellularLocation>
        <location evidence="2">Membrane</location>
        <topology evidence="2">Multi-pass membrane protein</topology>
    </subcellularLocation>
</comment>
<evidence type="ECO:0000256" key="11">
    <source>
        <dbReference type="SAM" id="Phobius"/>
    </source>
</evidence>
<dbReference type="GO" id="GO:0005886">
    <property type="term" value="C:plasma membrane"/>
    <property type="evidence" value="ECO:0007669"/>
    <property type="project" value="TreeGrafter"/>
</dbReference>
<organism evidence="13 14">
    <name type="scientific">Anaerocolumna jejuensis DSM 15929</name>
    <dbReference type="NCBI Taxonomy" id="1121322"/>
    <lineage>
        <taxon>Bacteria</taxon>
        <taxon>Bacillati</taxon>
        <taxon>Bacillota</taxon>
        <taxon>Clostridia</taxon>
        <taxon>Lachnospirales</taxon>
        <taxon>Lachnospiraceae</taxon>
        <taxon>Anaerocolumna</taxon>
    </lineage>
</organism>
<dbReference type="STRING" id="1121322.SAMN02745136_02744"/>
<dbReference type="SMART" id="SM00387">
    <property type="entry name" value="HATPase_c"/>
    <property type="match status" value="1"/>
</dbReference>
<dbReference type="InterPro" id="IPR005467">
    <property type="entry name" value="His_kinase_dom"/>
</dbReference>
<dbReference type="InterPro" id="IPR008358">
    <property type="entry name" value="Sig_transdc_His_kin/Pase_MprB"/>
</dbReference>
<evidence type="ECO:0000256" key="3">
    <source>
        <dbReference type="ARBA" id="ARBA00012438"/>
    </source>
</evidence>
<dbReference type="PANTHER" id="PTHR45528">
    <property type="entry name" value="SENSOR HISTIDINE KINASE CPXA"/>
    <property type="match status" value="1"/>
</dbReference>
<evidence type="ECO:0000256" key="6">
    <source>
        <dbReference type="ARBA" id="ARBA00022692"/>
    </source>
</evidence>
<evidence type="ECO:0000313" key="14">
    <source>
        <dbReference type="Proteomes" id="UP000184386"/>
    </source>
</evidence>
<dbReference type="OrthoDB" id="84942at2"/>
<dbReference type="PRINTS" id="PR01780">
    <property type="entry name" value="LANTIREGPROT"/>
</dbReference>
<dbReference type="Pfam" id="PF00512">
    <property type="entry name" value="HisKA"/>
    <property type="match status" value="1"/>
</dbReference>
<dbReference type="InterPro" id="IPR003661">
    <property type="entry name" value="HisK_dim/P_dom"/>
</dbReference>
<dbReference type="RefSeq" id="WP_073276840.1">
    <property type="nucleotide sequence ID" value="NZ_FRAC01000013.1"/>
</dbReference>
<gene>
    <name evidence="13" type="ORF">SAMN02745136_02744</name>
</gene>
<keyword evidence="8 11" id="KW-1133">Transmembrane helix</keyword>
<keyword evidence="5" id="KW-0808">Transferase</keyword>
<dbReference type="Proteomes" id="UP000184386">
    <property type="component" value="Unassembled WGS sequence"/>
</dbReference>
<proteinExistence type="predicted"/>
<dbReference type="InterPro" id="IPR003594">
    <property type="entry name" value="HATPase_dom"/>
</dbReference>
<accession>A0A1M6TCF6</accession>
<evidence type="ECO:0000256" key="5">
    <source>
        <dbReference type="ARBA" id="ARBA00022679"/>
    </source>
</evidence>
<keyword evidence="10 11" id="KW-0472">Membrane</keyword>
<evidence type="ECO:0000259" key="12">
    <source>
        <dbReference type="PROSITE" id="PS50109"/>
    </source>
</evidence>
<evidence type="ECO:0000256" key="10">
    <source>
        <dbReference type="ARBA" id="ARBA00023136"/>
    </source>
</evidence>
<dbReference type="Gene3D" id="3.30.565.10">
    <property type="entry name" value="Histidine kinase-like ATPase, C-terminal domain"/>
    <property type="match status" value="1"/>
</dbReference>
<evidence type="ECO:0000256" key="9">
    <source>
        <dbReference type="ARBA" id="ARBA00023012"/>
    </source>
</evidence>
<dbReference type="Gene3D" id="1.10.287.130">
    <property type="match status" value="1"/>
</dbReference>
<dbReference type="CDD" id="cd00082">
    <property type="entry name" value="HisKA"/>
    <property type="match status" value="1"/>
</dbReference>
<dbReference type="InterPro" id="IPR036890">
    <property type="entry name" value="HATPase_C_sf"/>
</dbReference>
<evidence type="ECO:0000256" key="7">
    <source>
        <dbReference type="ARBA" id="ARBA00022777"/>
    </source>
</evidence>
<protein>
    <recommendedName>
        <fullName evidence="3">histidine kinase</fullName>
        <ecNumber evidence="3">2.7.13.3</ecNumber>
    </recommendedName>
</protein>
<dbReference type="AlphaFoldDB" id="A0A1M6TCF6"/>
<evidence type="ECO:0000256" key="8">
    <source>
        <dbReference type="ARBA" id="ARBA00022989"/>
    </source>
</evidence>
<dbReference type="GO" id="GO:0000155">
    <property type="term" value="F:phosphorelay sensor kinase activity"/>
    <property type="evidence" value="ECO:0007669"/>
    <property type="project" value="InterPro"/>
</dbReference>
<keyword evidence="9" id="KW-0902">Two-component regulatory system</keyword>
<dbReference type="SUPFAM" id="SSF55874">
    <property type="entry name" value="ATPase domain of HSP90 chaperone/DNA topoisomerase II/histidine kinase"/>
    <property type="match status" value="1"/>
</dbReference>
<dbReference type="SMART" id="SM00388">
    <property type="entry name" value="HisKA"/>
    <property type="match status" value="1"/>
</dbReference>
<feature type="domain" description="Histidine kinase" evidence="12">
    <location>
        <begin position="240"/>
        <end position="453"/>
    </location>
</feature>
<evidence type="ECO:0000256" key="4">
    <source>
        <dbReference type="ARBA" id="ARBA00022553"/>
    </source>
</evidence>
<evidence type="ECO:0000256" key="1">
    <source>
        <dbReference type="ARBA" id="ARBA00000085"/>
    </source>
</evidence>
<dbReference type="EMBL" id="FRAC01000013">
    <property type="protein sequence ID" value="SHK54722.1"/>
    <property type="molecule type" value="Genomic_DNA"/>
</dbReference>
<sequence length="455" mass="51664">MVLKKFKTNTLFWFFLKQLLLLAICILLEIFVFLVLANIGFNSGFILPANYSEHYLERNKEKIAESEPFDSTLIPLTCQYGLFDTKGNYLSGNFNKAVREKAKVYLKDAKAVEGFYFFIQRAGGSCVVKYDIAAHFSSPVLHKLFPKPELIMIVLFLVVFVIISVNNALLFGKRLKGEIEPVLEEIAQIQTRELNDKQKKSKIKEINDILLSLYDMESALSQSLKKEWETEQKRKSNISALAHDIKTPLTIIKGNSELIKEEKDISEIYQLADIIDDHSDKIERYIKLLIEETNHPFSEERAEEVPLISLVADILAESEALCRANGINLIVSNPVTGGEAFLNRDSVVRAVMNLIKNAAEHTSVDDRIKLSFRYTGGRFGVEVEDYGKGFTREALKYAKNQFYTEKSERSEEHYGLGMYYANSVAEGYKGKLMYYNKPGQTGAVVVFEISTGDKT</sequence>
<name>A0A1M6TCF6_9FIRM</name>
<reference evidence="13 14" key="1">
    <citation type="submission" date="2016-11" db="EMBL/GenBank/DDBJ databases">
        <authorList>
            <person name="Jaros S."/>
            <person name="Januszkiewicz K."/>
            <person name="Wedrychowicz H."/>
        </authorList>
    </citation>
    <scope>NUCLEOTIDE SEQUENCE [LARGE SCALE GENOMIC DNA]</scope>
    <source>
        <strain evidence="13 14">DSM 15929</strain>
    </source>
</reference>
<dbReference type="EC" id="2.7.13.3" evidence="3"/>
<dbReference type="PROSITE" id="PS50109">
    <property type="entry name" value="HIS_KIN"/>
    <property type="match status" value="1"/>
</dbReference>
<dbReference type="InterPro" id="IPR050398">
    <property type="entry name" value="HssS/ArlS-like"/>
</dbReference>
<dbReference type="PANTHER" id="PTHR45528:SF8">
    <property type="entry name" value="HISTIDINE KINASE"/>
    <property type="match status" value="1"/>
</dbReference>
<dbReference type="SUPFAM" id="SSF47384">
    <property type="entry name" value="Homodimeric domain of signal transducing histidine kinase"/>
    <property type="match status" value="1"/>
</dbReference>
<comment type="catalytic activity">
    <reaction evidence="1">
        <text>ATP + protein L-histidine = ADP + protein N-phospho-L-histidine.</text>
        <dbReference type="EC" id="2.7.13.3"/>
    </reaction>
</comment>
<keyword evidence="6 11" id="KW-0812">Transmembrane</keyword>
<dbReference type="InterPro" id="IPR036097">
    <property type="entry name" value="HisK_dim/P_sf"/>
</dbReference>
<keyword evidence="7 13" id="KW-0418">Kinase</keyword>
<evidence type="ECO:0000313" key="13">
    <source>
        <dbReference type="EMBL" id="SHK54722.1"/>
    </source>
</evidence>
<dbReference type="Pfam" id="PF02518">
    <property type="entry name" value="HATPase_c"/>
    <property type="match status" value="1"/>
</dbReference>
<feature type="transmembrane region" description="Helical" evidence="11">
    <location>
        <begin position="20"/>
        <end position="41"/>
    </location>
</feature>
<feature type="transmembrane region" description="Helical" evidence="11">
    <location>
        <begin position="150"/>
        <end position="171"/>
    </location>
</feature>
<evidence type="ECO:0000256" key="2">
    <source>
        <dbReference type="ARBA" id="ARBA00004141"/>
    </source>
</evidence>
<keyword evidence="4" id="KW-0597">Phosphoprotein</keyword>